<sequence length="268" mass="30406">MSEIVSSRTPDADYLITGAYIRYSSEIAHLPGWTARIITLLEYFSIPYRFHQHSKSNAEGFKAIKSTPAGWVPILTVSSLSNTIIHDSLSIAEFLSESHPTLPLWPRNRRLRALARSVVAELHSGFAGLRYTYHTNFVAHYTGTVPISPEVYKEVVRLLAIFEFARQQTRSEGVEGGYLFGEFGIADAFFWPILWRFRTYAVDLSTATPLAREWICLMWADPKLRALGKTAFAESRDPATGVPEYDNLWPGQAEMVKYDEDAVYEPKF</sequence>
<dbReference type="InterPro" id="IPR036249">
    <property type="entry name" value="Thioredoxin-like_sf"/>
</dbReference>
<dbReference type="InterPro" id="IPR036282">
    <property type="entry name" value="Glutathione-S-Trfase_C_sf"/>
</dbReference>
<dbReference type="Gene3D" id="1.20.1050.10">
    <property type="match status" value="1"/>
</dbReference>
<dbReference type="SUPFAM" id="SSF52833">
    <property type="entry name" value="Thioredoxin-like"/>
    <property type="match status" value="1"/>
</dbReference>
<dbReference type="PANTHER" id="PTHR42673:SF22">
    <property type="entry name" value="GST N-TERMINAL DOMAIN-CONTAINING PROTEIN"/>
    <property type="match status" value="1"/>
</dbReference>
<proteinExistence type="predicted"/>
<keyword evidence="2" id="KW-1185">Reference proteome</keyword>
<dbReference type="PANTHER" id="PTHR42673">
    <property type="entry name" value="MALEYLACETOACETATE ISOMERASE"/>
    <property type="match status" value="1"/>
</dbReference>
<evidence type="ECO:0008006" key="3">
    <source>
        <dbReference type="Google" id="ProtNLM"/>
    </source>
</evidence>
<protein>
    <recommendedName>
        <fullName evidence="3">Glutathione S-transferase</fullName>
    </recommendedName>
</protein>
<dbReference type="Proteomes" id="UP001447188">
    <property type="component" value="Unassembled WGS sequence"/>
</dbReference>
<dbReference type="Gene3D" id="3.40.30.10">
    <property type="entry name" value="Glutaredoxin"/>
    <property type="match status" value="1"/>
</dbReference>
<organism evidence="1 2">
    <name type="scientific">Discina gigas</name>
    <dbReference type="NCBI Taxonomy" id="1032678"/>
    <lineage>
        <taxon>Eukaryota</taxon>
        <taxon>Fungi</taxon>
        <taxon>Dikarya</taxon>
        <taxon>Ascomycota</taxon>
        <taxon>Pezizomycotina</taxon>
        <taxon>Pezizomycetes</taxon>
        <taxon>Pezizales</taxon>
        <taxon>Discinaceae</taxon>
        <taxon>Discina</taxon>
    </lineage>
</organism>
<dbReference type="EMBL" id="JBBBZM010000086">
    <property type="protein sequence ID" value="KAL0634737.1"/>
    <property type="molecule type" value="Genomic_DNA"/>
</dbReference>
<name>A0ABR3GG56_9PEZI</name>
<gene>
    <name evidence="1" type="ORF">Q9L58_006333</name>
</gene>
<evidence type="ECO:0000313" key="2">
    <source>
        <dbReference type="Proteomes" id="UP001447188"/>
    </source>
</evidence>
<evidence type="ECO:0000313" key="1">
    <source>
        <dbReference type="EMBL" id="KAL0634737.1"/>
    </source>
</evidence>
<dbReference type="Pfam" id="PF13410">
    <property type="entry name" value="GST_C_2"/>
    <property type="match status" value="1"/>
</dbReference>
<dbReference type="CDD" id="cd00570">
    <property type="entry name" value="GST_N_family"/>
    <property type="match status" value="1"/>
</dbReference>
<dbReference type="SUPFAM" id="SSF47616">
    <property type="entry name" value="GST C-terminal domain-like"/>
    <property type="match status" value="1"/>
</dbReference>
<comment type="caution">
    <text evidence="1">The sequence shown here is derived from an EMBL/GenBank/DDBJ whole genome shotgun (WGS) entry which is preliminary data.</text>
</comment>
<reference evidence="1 2" key="1">
    <citation type="submission" date="2024-02" db="EMBL/GenBank/DDBJ databases">
        <title>Discinaceae phylogenomics.</title>
        <authorList>
            <person name="Dirks A.C."/>
            <person name="James T.Y."/>
        </authorList>
    </citation>
    <scope>NUCLEOTIDE SEQUENCE [LARGE SCALE GENOMIC DNA]</scope>
    <source>
        <strain evidence="1 2">ACD0624</strain>
    </source>
</reference>
<accession>A0ABR3GG56</accession>